<keyword evidence="9 10" id="KW-0066">ATP synthesis</keyword>
<evidence type="ECO:0000313" key="11">
    <source>
        <dbReference type="EMBL" id="HIT50401.1"/>
    </source>
</evidence>
<evidence type="ECO:0000256" key="8">
    <source>
        <dbReference type="ARBA" id="ARBA00023196"/>
    </source>
</evidence>
<keyword evidence="7 10" id="KW-0472">Membrane</keyword>
<keyword evidence="6 10" id="KW-0406">Ion transport</keyword>
<evidence type="ECO:0000256" key="2">
    <source>
        <dbReference type="ARBA" id="ARBA00004170"/>
    </source>
</evidence>
<evidence type="ECO:0000256" key="3">
    <source>
        <dbReference type="ARBA" id="ARBA00007681"/>
    </source>
</evidence>
<dbReference type="PRINTS" id="PR00126">
    <property type="entry name" value="ATPASEGAMMA"/>
</dbReference>
<evidence type="ECO:0000256" key="1">
    <source>
        <dbReference type="ARBA" id="ARBA00003456"/>
    </source>
</evidence>
<dbReference type="InterPro" id="IPR035968">
    <property type="entry name" value="ATP_synth_F1_ATPase_gsu"/>
</dbReference>
<name>A0A9D1KJA6_9MOLU</name>
<protein>
    <recommendedName>
        <fullName evidence="10">ATP synthase gamma chain</fullName>
    </recommendedName>
    <alternativeName>
        <fullName evidence="10">ATP synthase F1 sector gamma subunit</fullName>
    </alternativeName>
    <alternativeName>
        <fullName evidence="10">F-ATPase gamma subunit</fullName>
    </alternativeName>
</protein>
<evidence type="ECO:0000256" key="4">
    <source>
        <dbReference type="ARBA" id="ARBA00022448"/>
    </source>
</evidence>
<dbReference type="GO" id="GO:0042777">
    <property type="term" value="P:proton motive force-driven plasma membrane ATP synthesis"/>
    <property type="evidence" value="ECO:0007669"/>
    <property type="project" value="UniProtKB-UniRule"/>
</dbReference>
<comment type="caution">
    <text evidence="11">The sequence shown here is derived from an EMBL/GenBank/DDBJ whole genome shotgun (WGS) entry which is preliminary data.</text>
</comment>
<keyword evidence="10" id="KW-1003">Cell membrane</keyword>
<dbReference type="Gene3D" id="3.40.1380.10">
    <property type="match status" value="1"/>
</dbReference>
<dbReference type="NCBIfam" id="TIGR01146">
    <property type="entry name" value="ATPsyn_F1gamma"/>
    <property type="match status" value="1"/>
</dbReference>
<keyword evidence="8 10" id="KW-0139">CF(1)</keyword>
<comment type="similarity">
    <text evidence="3 10">Belongs to the ATPase gamma chain family.</text>
</comment>
<dbReference type="GO" id="GO:0005886">
    <property type="term" value="C:plasma membrane"/>
    <property type="evidence" value="ECO:0007669"/>
    <property type="project" value="UniProtKB-SubCell"/>
</dbReference>
<evidence type="ECO:0000256" key="5">
    <source>
        <dbReference type="ARBA" id="ARBA00022781"/>
    </source>
</evidence>
<accession>A0A9D1KJA6</accession>
<keyword evidence="4 10" id="KW-0813">Transport</keyword>
<sequence>MGNSLREVKMRISSTQSTAQITKAMYMVSSSKGKKAEKTYRGYQDFMERIERLIGLILSKAKEEDPHPLLRDRPIKTVAYLLITSDRGLAGSYNSSVYKTVEEQVKNDVKEGKKAIFGAIGKQGYAYLKRKGYPLIFDSPTLVRDDVMLVDILPLAKCLIDAYLEEKVDAVVLVFNHFINRLQQSVELKPLLPVLPKTSEKDSIDYIFETGLEKTLQTVLPMYVEDLLYGMILDAKVCEHAARMNAMQSATDNAEAIIEKLQLLYNRARQAGITAELVDIIGGAGAIGGNNG</sequence>
<dbReference type="InterPro" id="IPR023632">
    <property type="entry name" value="ATP_synth_F1_gsu_CS"/>
</dbReference>
<dbReference type="PANTHER" id="PTHR11693:SF22">
    <property type="entry name" value="ATP SYNTHASE SUBUNIT GAMMA, MITOCHONDRIAL"/>
    <property type="match status" value="1"/>
</dbReference>
<dbReference type="SUPFAM" id="SSF52943">
    <property type="entry name" value="ATP synthase (F1-ATPase), gamma subunit"/>
    <property type="match status" value="1"/>
</dbReference>
<dbReference type="PANTHER" id="PTHR11693">
    <property type="entry name" value="ATP SYNTHASE GAMMA CHAIN"/>
    <property type="match status" value="1"/>
</dbReference>
<dbReference type="GO" id="GO:0005524">
    <property type="term" value="F:ATP binding"/>
    <property type="evidence" value="ECO:0007669"/>
    <property type="project" value="UniProtKB-UniRule"/>
</dbReference>
<evidence type="ECO:0000256" key="9">
    <source>
        <dbReference type="ARBA" id="ARBA00023310"/>
    </source>
</evidence>
<dbReference type="PROSITE" id="PS00153">
    <property type="entry name" value="ATPASE_GAMMA"/>
    <property type="match status" value="1"/>
</dbReference>
<dbReference type="CDD" id="cd12151">
    <property type="entry name" value="F1-ATPase_gamma"/>
    <property type="match status" value="1"/>
</dbReference>
<dbReference type="Proteomes" id="UP000886758">
    <property type="component" value="Unassembled WGS sequence"/>
</dbReference>
<keyword evidence="5 10" id="KW-0375">Hydrogen ion transport</keyword>
<dbReference type="HAMAP" id="MF_00815">
    <property type="entry name" value="ATP_synth_gamma_bact"/>
    <property type="match status" value="1"/>
</dbReference>
<comment type="subunit">
    <text evidence="10">F-type ATPases have 2 components, CF(1) - the catalytic core - and CF(0) - the membrane proton channel. CF(1) has five subunits: alpha(3), beta(3), gamma(1), delta(1), epsilon(1). CF(0) has three main subunits: a, b and c.</text>
</comment>
<evidence type="ECO:0000313" key="12">
    <source>
        <dbReference type="Proteomes" id="UP000886758"/>
    </source>
</evidence>
<dbReference type="Gene3D" id="1.10.287.80">
    <property type="entry name" value="ATP synthase, gamma subunit, helix hairpin domain"/>
    <property type="match status" value="1"/>
</dbReference>
<reference evidence="11" key="1">
    <citation type="submission" date="2020-10" db="EMBL/GenBank/DDBJ databases">
        <authorList>
            <person name="Gilroy R."/>
        </authorList>
    </citation>
    <scope>NUCLEOTIDE SEQUENCE</scope>
    <source>
        <strain evidence="11">ChiW17-6978</strain>
    </source>
</reference>
<dbReference type="AlphaFoldDB" id="A0A9D1KJA6"/>
<evidence type="ECO:0000256" key="7">
    <source>
        <dbReference type="ARBA" id="ARBA00023136"/>
    </source>
</evidence>
<dbReference type="EMBL" id="DVLF01000164">
    <property type="protein sequence ID" value="HIT50401.1"/>
    <property type="molecule type" value="Genomic_DNA"/>
</dbReference>
<dbReference type="Pfam" id="PF00231">
    <property type="entry name" value="ATP-synt"/>
    <property type="match status" value="1"/>
</dbReference>
<comment type="subcellular location">
    <subcellularLocation>
        <location evidence="10">Cell membrane</location>
        <topology evidence="10">Peripheral membrane protein</topology>
    </subcellularLocation>
    <subcellularLocation>
        <location evidence="2">Membrane</location>
        <topology evidence="2">Peripheral membrane protein</topology>
    </subcellularLocation>
</comment>
<organism evidence="11 12">
    <name type="scientific">Candidatus Pelethenecus faecipullorum</name>
    <dbReference type="NCBI Taxonomy" id="2840900"/>
    <lineage>
        <taxon>Bacteria</taxon>
        <taxon>Bacillati</taxon>
        <taxon>Mycoplasmatota</taxon>
        <taxon>Mollicutes</taxon>
        <taxon>Candidatus Pelethenecus</taxon>
    </lineage>
</organism>
<dbReference type="GO" id="GO:0045259">
    <property type="term" value="C:proton-transporting ATP synthase complex"/>
    <property type="evidence" value="ECO:0007669"/>
    <property type="project" value="UniProtKB-KW"/>
</dbReference>
<evidence type="ECO:0000256" key="10">
    <source>
        <dbReference type="HAMAP-Rule" id="MF_00815"/>
    </source>
</evidence>
<evidence type="ECO:0000256" key="6">
    <source>
        <dbReference type="ARBA" id="ARBA00023065"/>
    </source>
</evidence>
<gene>
    <name evidence="10 11" type="primary">atpG</name>
    <name evidence="11" type="ORF">IAD46_05180</name>
</gene>
<proteinExistence type="inferred from homology"/>
<dbReference type="InterPro" id="IPR000131">
    <property type="entry name" value="ATP_synth_F1_gsu"/>
</dbReference>
<comment type="function">
    <text evidence="1 10">Produces ATP from ADP in the presence of a proton gradient across the membrane. The gamma chain is believed to be important in regulating ATPase activity and the flow of protons through the CF(0) complex.</text>
</comment>
<reference evidence="11" key="2">
    <citation type="journal article" date="2021" name="PeerJ">
        <title>Extensive microbial diversity within the chicken gut microbiome revealed by metagenomics and culture.</title>
        <authorList>
            <person name="Gilroy R."/>
            <person name="Ravi A."/>
            <person name="Getino M."/>
            <person name="Pursley I."/>
            <person name="Horton D.L."/>
            <person name="Alikhan N.F."/>
            <person name="Baker D."/>
            <person name="Gharbi K."/>
            <person name="Hall N."/>
            <person name="Watson M."/>
            <person name="Adriaenssens E.M."/>
            <person name="Foster-Nyarko E."/>
            <person name="Jarju S."/>
            <person name="Secka A."/>
            <person name="Antonio M."/>
            <person name="Oren A."/>
            <person name="Chaudhuri R.R."/>
            <person name="La Ragione R."/>
            <person name="Hildebrand F."/>
            <person name="Pallen M.J."/>
        </authorList>
    </citation>
    <scope>NUCLEOTIDE SEQUENCE</scope>
    <source>
        <strain evidence="11">ChiW17-6978</strain>
    </source>
</reference>
<dbReference type="GO" id="GO:0046933">
    <property type="term" value="F:proton-transporting ATP synthase activity, rotational mechanism"/>
    <property type="evidence" value="ECO:0007669"/>
    <property type="project" value="UniProtKB-UniRule"/>
</dbReference>